<dbReference type="Gramene" id="Zm00001eb187300_T001">
    <property type="protein sequence ID" value="Zm00001eb187300_P001"/>
    <property type="gene ID" value="Zm00001eb187300"/>
</dbReference>
<dbReference type="GO" id="GO:0004672">
    <property type="term" value="F:protein kinase activity"/>
    <property type="evidence" value="ECO:0007669"/>
    <property type="project" value="InterPro"/>
</dbReference>
<feature type="region of interest" description="Disordered" evidence="1">
    <location>
        <begin position="120"/>
        <end position="144"/>
    </location>
</feature>
<name>A0A804NUI9_MAIZE</name>
<keyword evidence="4" id="KW-1185">Reference proteome</keyword>
<sequence length="144" mass="15329">MRARGYIAPEYLDDGLVTTKMDVFAYGVVLLELVSGCEAAGHDGEPLWADAGDWVFRGRDEGLEAHVAAWMDPALAEQTCPPGSVASVVSVARACLHNCTRTPPSAPAWWTSPIHCPRRTSTSPTTPVRACPDSVHGSGEIAAR</sequence>
<dbReference type="AlphaFoldDB" id="A0A804NUI9"/>
<reference evidence="3" key="3">
    <citation type="submission" date="2021-05" db="UniProtKB">
        <authorList>
            <consortium name="EnsemblPlants"/>
        </authorList>
    </citation>
    <scope>IDENTIFICATION</scope>
    <source>
        <strain evidence="3">cv. B73</strain>
    </source>
</reference>
<dbReference type="Proteomes" id="UP000007305">
    <property type="component" value="Chromosome 4"/>
</dbReference>
<reference evidence="3" key="2">
    <citation type="submission" date="2019-07" db="EMBL/GenBank/DDBJ databases">
        <authorList>
            <person name="Seetharam A."/>
            <person name="Woodhouse M."/>
            <person name="Cannon E."/>
        </authorList>
    </citation>
    <scope>NUCLEOTIDE SEQUENCE [LARGE SCALE GENOMIC DNA]</scope>
    <source>
        <strain evidence="3">cv. B73</strain>
    </source>
</reference>
<evidence type="ECO:0000313" key="4">
    <source>
        <dbReference type="Proteomes" id="UP000007305"/>
    </source>
</evidence>
<dbReference type="InterPro" id="IPR001245">
    <property type="entry name" value="Ser-Thr/Tyr_kinase_cat_dom"/>
</dbReference>
<dbReference type="SUPFAM" id="SSF56112">
    <property type="entry name" value="Protein kinase-like (PK-like)"/>
    <property type="match status" value="1"/>
</dbReference>
<dbReference type="InParanoid" id="A0A804NUI9"/>
<feature type="domain" description="Serine-threonine/tyrosine-protein kinase catalytic" evidence="2">
    <location>
        <begin position="6"/>
        <end position="39"/>
    </location>
</feature>
<evidence type="ECO:0000313" key="3">
    <source>
        <dbReference type="EnsemblPlants" id="Zm00001eb187300_P001"/>
    </source>
</evidence>
<dbReference type="InterPro" id="IPR011009">
    <property type="entry name" value="Kinase-like_dom_sf"/>
</dbReference>
<accession>A0A804NUI9</accession>
<dbReference type="InterPro" id="IPR052611">
    <property type="entry name" value="Plant_RLK_LysM"/>
</dbReference>
<dbReference type="Pfam" id="PF07714">
    <property type="entry name" value="PK_Tyr_Ser-Thr"/>
    <property type="match status" value="1"/>
</dbReference>
<evidence type="ECO:0000256" key="1">
    <source>
        <dbReference type="SAM" id="MobiDB-lite"/>
    </source>
</evidence>
<evidence type="ECO:0000259" key="2">
    <source>
        <dbReference type="Pfam" id="PF07714"/>
    </source>
</evidence>
<organism evidence="3 4">
    <name type="scientific">Zea mays</name>
    <name type="common">Maize</name>
    <dbReference type="NCBI Taxonomy" id="4577"/>
    <lineage>
        <taxon>Eukaryota</taxon>
        <taxon>Viridiplantae</taxon>
        <taxon>Streptophyta</taxon>
        <taxon>Embryophyta</taxon>
        <taxon>Tracheophyta</taxon>
        <taxon>Spermatophyta</taxon>
        <taxon>Magnoliopsida</taxon>
        <taxon>Liliopsida</taxon>
        <taxon>Poales</taxon>
        <taxon>Poaceae</taxon>
        <taxon>PACMAD clade</taxon>
        <taxon>Panicoideae</taxon>
        <taxon>Andropogonodae</taxon>
        <taxon>Andropogoneae</taxon>
        <taxon>Tripsacinae</taxon>
        <taxon>Zea</taxon>
    </lineage>
</organism>
<reference evidence="4" key="1">
    <citation type="journal article" date="2009" name="Science">
        <title>The B73 maize genome: complexity, diversity, and dynamics.</title>
        <authorList>
            <person name="Schnable P.S."/>
            <person name="Ware D."/>
            <person name="Fulton R.S."/>
            <person name="Stein J.C."/>
            <person name="Wei F."/>
            <person name="Pasternak S."/>
            <person name="Liang C."/>
            <person name="Zhang J."/>
            <person name="Fulton L."/>
            <person name="Graves T.A."/>
            <person name="Minx P."/>
            <person name="Reily A.D."/>
            <person name="Courtney L."/>
            <person name="Kruchowski S.S."/>
            <person name="Tomlinson C."/>
            <person name="Strong C."/>
            <person name="Delehaunty K."/>
            <person name="Fronick C."/>
            <person name="Courtney B."/>
            <person name="Rock S.M."/>
            <person name="Belter E."/>
            <person name="Du F."/>
            <person name="Kim K."/>
            <person name="Abbott R.M."/>
            <person name="Cotton M."/>
            <person name="Levy A."/>
            <person name="Marchetto P."/>
            <person name="Ochoa K."/>
            <person name="Jackson S.M."/>
            <person name="Gillam B."/>
            <person name="Chen W."/>
            <person name="Yan L."/>
            <person name="Higginbotham J."/>
            <person name="Cardenas M."/>
            <person name="Waligorski J."/>
            <person name="Applebaum E."/>
            <person name="Phelps L."/>
            <person name="Falcone J."/>
            <person name="Kanchi K."/>
            <person name="Thane T."/>
            <person name="Scimone A."/>
            <person name="Thane N."/>
            <person name="Henke J."/>
            <person name="Wang T."/>
            <person name="Ruppert J."/>
            <person name="Shah N."/>
            <person name="Rotter K."/>
            <person name="Hodges J."/>
            <person name="Ingenthron E."/>
            <person name="Cordes M."/>
            <person name="Kohlberg S."/>
            <person name="Sgro J."/>
            <person name="Delgado B."/>
            <person name="Mead K."/>
            <person name="Chinwalla A."/>
            <person name="Leonard S."/>
            <person name="Crouse K."/>
            <person name="Collura K."/>
            <person name="Kudrna D."/>
            <person name="Currie J."/>
            <person name="He R."/>
            <person name="Angelova A."/>
            <person name="Rajasekar S."/>
            <person name="Mueller T."/>
            <person name="Lomeli R."/>
            <person name="Scara G."/>
            <person name="Ko A."/>
            <person name="Delaney K."/>
            <person name="Wissotski M."/>
            <person name="Lopez G."/>
            <person name="Campos D."/>
            <person name="Braidotti M."/>
            <person name="Ashley E."/>
            <person name="Golser W."/>
            <person name="Kim H."/>
            <person name="Lee S."/>
            <person name="Lin J."/>
            <person name="Dujmic Z."/>
            <person name="Kim W."/>
            <person name="Talag J."/>
            <person name="Zuccolo A."/>
            <person name="Fan C."/>
            <person name="Sebastian A."/>
            <person name="Kramer M."/>
            <person name="Spiegel L."/>
            <person name="Nascimento L."/>
            <person name="Zutavern T."/>
            <person name="Miller B."/>
            <person name="Ambroise C."/>
            <person name="Muller S."/>
            <person name="Spooner W."/>
            <person name="Narechania A."/>
            <person name="Ren L."/>
            <person name="Wei S."/>
            <person name="Kumari S."/>
            <person name="Faga B."/>
            <person name="Levy M.J."/>
            <person name="McMahan L."/>
            <person name="Van Buren P."/>
            <person name="Vaughn M.W."/>
            <person name="Ying K."/>
            <person name="Yeh C.-T."/>
            <person name="Emrich S.J."/>
            <person name="Jia Y."/>
            <person name="Kalyanaraman A."/>
            <person name="Hsia A.-P."/>
            <person name="Barbazuk W.B."/>
            <person name="Baucom R.S."/>
            <person name="Brutnell T.P."/>
            <person name="Carpita N.C."/>
            <person name="Chaparro C."/>
            <person name="Chia J.-M."/>
            <person name="Deragon J.-M."/>
            <person name="Estill J.C."/>
            <person name="Fu Y."/>
            <person name="Jeddeloh J.A."/>
            <person name="Han Y."/>
            <person name="Lee H."/>
            <person name="Li P."/>
            <person name="Lisch D.R."/>
            <person name="Liu S."/>
            <person name="Liu Z."/>
            <person name="Nagel D.H."/>
            <person name="McCann M.C."/>
            <person name="SanMiguel P."/>
            <person name="Myers A.M."/>
            <person name="Nettleton D."/>
            <person name="Nguyen J."/>
            <person name="Penning B.W."/>
            <person name="Ponnala L."/>
            <person name="Schneider K.L."/>
            <person name="Schwartz D.C."/>
            <person name="Sharma A."/>
            <person name="Soderlund C."/>
            <person name="Springer N.M."/>
            <person name="Sun Q."/>
            <person name="Wang H."/>
            <person name="Waterman M."/>
            <person name="Westerman R."/>
            <person name="Wolfgruber T.K."/>
            <person name="Yang L."/>
            <person name="Yu Y."/>
            <person name="Zhang L."/>
            <person name="Zhou S."/>
            <person name="Zhu Q."/>
            <person name="Bennetzen J.L."/>
            <person name="Dawe R.K."/>
            <person name="Jiang J."/>
            <person name="Jiang N."/>
            <person name="Presting G.G."/>
            <person name="Wessler S.R."/>
            <person name="Aluru S."/>
            <person name="Martienssen R.A."/>
            <person name="Clifton S.W."/>
            <person name="McCombie W.R."/>
            <person name="Wing R.A."/>
            <person name="Wilson R.K."/>
        </authorList>
    </citation>
    <scope>NUCLEOTIDE SEQUENCE [LARGE SCALE GENOMIC DNA]</scope>
    <source>
        <strain evidence="4">cv. B73</strain>
    </source>
</reference>
<dbReference type="PANTHER" id="PTHR45927:SF15">
    <property type="entry name" value="SERINE_THREONINE RECEPTOR-LIKE KINASE NFP"/>
    <property type="match status" value="1"/>
</dbReference>
<proteinExistence type="predicted"/>
<dbReference type="Gene3D" id="1.10.510.10">
    <property type="entry name" value="Transferase(Phosphotransferase) domain 1"/>
    <property type="match status" value="1"/>
</dbReference>
<protein>
    <recommendedName>
        <fullName evidence="2">Serine-threonine/tyrosine-protein kinase catalytic domain-containing protein</fullName>
    </recommendedName>
</protein>
<dbReference type="PANTHER" id="PTHR45927">
    <property type="entry name" value="LYSM-DOMAIN RECEPTOR-LIKE KINASE-RELATED"/>
    <property type="match status" value="1"/>
</dbReference>
<dbReference type="EnsemblPlants" id="Zm00001eb187300_T001">
    <property type="protein sequence ID" value="Zm00001eb187300_P001"/>
    <property type="gene ID" value="Zm00001eb187300"/>
</dbReference>